<evidence type="ECO:0000313" key="2">
    <source>
        <dbReference type="EMBL" id="AUW35308.1"/>
    </source>
</evidence>
<keyword evidence="1" id="KW-1133">Transmembrane helix</keyword>
<feature type="transmembrane region" description="Helical" evidence="1">
    <location>
        <begin position="43"/>
        <end position="73"/>
    </location>
</feature>
<sequence>MELKNLFLFIPIKKTKMKELNYLKELLAHYGVYLNIDESSSPVILFALSILILSFVAMWCFITIVLYLGFLYLMENKVLLEKASKYNIIVKILNVYKKTRLFYLVIEIALFLISLGSIILLSGRIVFGLISFGI</sequence>
<evidence type="ECO:0000256" key="1">
    <source>
        <dbReference type="SAM" id="Phobius"/>
    </source>
</evidence>
<feature type="transmembrane region" description="Helical" evidence="1">
    <location>
        <begin position="101"/>
        <end position="127"/>
    </location>
</feature>
<keyword evidence="1" id="KW-0812">Transmembrane</keyword>
<dbReference type="GeneID" id="35992306"/>
<name>A0A2K9YPI1_9AGAR</name>
<protein>
    <submittedName>
        <fullName evidence="2">Uncharacterized protein</fullName>
    </submittedName>
</protein>
<gene>
    <name evidence="2" type="primary">orf134</name>
</gene>
<organism evidence="2">
    <name type="scientific">Pleurotus platypus</name>
    <dbReference type="NCBI Taxonomy" id="2015914"/>
    <lineage>
        <taxon>Eukaryota</taxon>
        <taxon>Fungi</taxon>
        <taxon>Dikarya</taxon>
        <taxon>Basidiomycota</taxon>
        <taxon>Agaricomycotina</taxon>
        <taxon>Agaricomycetes</taxon>
        <taxon>Agaricomycetidae</taxon>
        <taxon>Agaricales</taxon>
        <taxon>Pleurotineae</taxon>
        <taxon>Pleurotaceae</taxon>
        <taxon>Pleurotus</taxon>
    </lineage>
</organism>
<keyword evidence="1" id="KW-0472">Membrane</keyword>
<proteinExistence type="predicted"/>
<keyword evidence="2" id="KW-0496">Mitochondrion</keyword>
<reference evidence="2" key="1">
    <citation type="journal article" date="2018" name="Appl. Microbiol. Biotechnol.">
        <title>Comparative mitogenomics reveals large-scale gene rearrangements in the mitochondrial genome of two Pleurotus species.</title>
        <authorList>
            <person name="Li Q."/>
            <person name="Chen C."/>
            <person name="Xiong C."/>
            <person name="Jin X."/>
            <person name="Chen Z."/>
            <person name="Huang W."/>
        </authorList>
    </citation>
    <scope>NUCLEOTIDE SEQUENCE</scope>
</reference>
<accession>A0A2K9YPI1</accession>
<geneLocation type="mitochondrion" evidence="2"/>
<dbReference type="AlphaFoldDB" id="A0A2K9YPI1"/>
<dbReference type="EMBL" id="MG017445">
    <property type="protein sequence ID" value="AUW35308.1"/>
    <property type="molecule type" value="Genomic_DNA"/>
</dbReference>
<dbReference type="RefSeq" id="YP_009463065.1">
    <property type="nucleotide sequence ID" value="NC_036999.1"/>
</dbReference>